<dbReference type="PANTHER" id="PTHR42852">
    <property type="entry name" value="THIOL:DISULFIDE INTERCHANGE PROTEIN DSBE"/>
    <property type="match status" value="1"/>
</dbReference>
<dbReference type="SUPFAM" id="SSF52833">
    <property type="entry name" value="Thioredoxin-like"/>
    <property type="match status" value="1"/>
</dbReference>
<reference evidence="4" key="1">
    <citation type="journal article" date="2019" name="Int. J. Syst. Evol. Microbiol.">
        <title>The Global Catalogue of Microorganisms (GCM) 10K type strain sequencing project: providing services to taxonomists for standard genome sequencing and annotation.</title>
        <authorList>
            <consortium name="The Broad Institute Genomics Platform"/>
            <consortium name="The Broad Institute Genome Sequencing Center for Infectious Disease"/>
            <person name="Wu L."/>
            <person name="Ma J."/>
        </authorList>
    </citation>
    <scope>NUCLEOTIDE SEQUENCE [LARGE SCALE GENOMIC DNA]</scope>
    <source>
        <strain evidence="4">JCM 18657</strain>
    </source>
</reference>
<comment type="caution">
    <text evidence="3">The sequence shown here is derived from an EMBL/GenBank/DDBJ whole genome shotgun (WGS) entry which is preliminary data.</text>
</comment>
<sequence length="153" mass="17592">MPLKLRETLPDLSGATEWINGEIDKARIEGKPLLVHFWAVSCYMCKESLPTLNEWRDKYGKQYNLQLLGVHMPRSEKDTDLAAVRDAVAQYELKHPILVDNEHNVTDAFQNEYVPAYYLFDEQGQMRFYGAGEKAIGLVEQRLHKILGPKDQA</sequence>
<feature type="domain" description="Thioredoxin" evidence="2">
    <location>
        <begin position="3"/>
        <end position="148"/>
    </location>
</feature>
<keyword evidence="1" id="KW-1015">Disulfide bond</keyword>
<keyword evidence="4" id="KW-1185">Reference proteome</keyword>
<organism evidence="3 4">
    <name type="scientific">Paenibacillus thermoaerophilus</name>
    <dbReference type="NCBI Taxonomy" id="1215385"/>
    <lineage>
        <taxon>Bacteria</taxon>
        <taxon>Bacillati</taxon>
        <taxon>Bacillota</taxon>
        <taxon>Bacilli</taxon>
        <taxon>Bacillales</taxon>
        <taxon>Paenibacillaceae</taxon>
        <taxon>Paenibacillus</taxon>
    </lineage>
</organism>
<dbReference type="PANTHER" id="PTHR42852:SF12">
    <property type="entry name" value="THIOL-DISULFIDE OXIDOREDUCTASE YKUV"/>
    <property type="match status" value="1"/>
</dbReference>
<dbReference type="PROSITE" id="PS51352">
    <property type="entry name" value="THIOREDOXIN_2"/>
    <property type="match status" value="1"/>
</dbReference>
<accession>A0ABW2V822</accession>
<dbReference type="Pfam" id="PF00578">
    <property type="entry name" value="AhpC-TSA"/>
    <property type="match status" value="1"/>
</dbReference>
<evidence type="ECO:0000259" key="2">
    <source>
        <dbReference type="PROSITE" id="PS51352"/>
    </source>
</evidence>
<dbReference type="EMBL" id="JBHTGQ010000032">
    <property type="protein sequence ID" value="MFC7751029.1"/>
    <property type="molecule type" value="Genomic_DNA"/>
</dbReference>
<evidence type="ECO:0000256" key="1">
    <source>
        <dbReference type="ARBA" id="ARBA00023157"/>
    </source>
</evidence>
<dbReference type="Proteomes" id="UP001596528">
    <property type="component" value="Unassembled WGS sequence"/>
</dbReference>
<evidence type="ECO:0000313" key="3">
    <source>
        <dbReference type="EMBL" id="MFC7751029.1"/>
    </source>
</evidence>
<dbReference type="Gene3D" id="3.40.30.10">
    <property type="entry name" value="Glutaredoxin"/>
    <property type="match status" value="1"/>
</dbReference>
<evidence type="ECO:0000313" key="4">
    <source>
        <dbReference type="Proteomes" id="UP001596528"/>
    </source>
</evidence>
<dbReference type="InterPro" id="IPR013766">
    <property type="entry name" value="Thioredoxin_domain"/>
</dbReference>
<dbReference type="InterPro" id="IPR000866">
    <property type="entry name" value="AhpC/TSA"/>
</dbReference>
<dbReference type="RefSeq" id="WP_138789517.1">
    <property type="nucleotide sequence ID" value="NZ_JBHTGQ010000032.1"/>
</dbReference>
<dbReference type="InterPro" id="IPR050553">
    <property type="entry name" value="Thioredoxin_ResA/DsbE_sf"/>
</dbReference>
<dbReference type="InterPro" id="IPR036249">
    <property type="entry name" value="Thioredoxin-like_sf"/>
</dbReference>
<name>A0ABW2V822_9BACL</name>
<proteinExistence type="predicted"/>
<gene>
    <name evidence="3" type="ORF">ACFQWB_13975</name>
</gene>
<protein>
    <submittedName>
        <fullName evidence="3">Redoxin domain-containing protein</fullName>
    </submittedName>
</protein>